<protein>
    <recommendedName>
        <fullName evidence="3">Replication-relaxation</fullName>
    </recommendedName>
</protein>
<evidence type="ECO:0000313" key="1">
    <source>
        <dbReference type="EMBL" id="PIE92752.1"/>
    </source>
</evidence>
<name>A0A2G6Q7D4_9BACI</name>
<accession>A0A2G6Q7D4</accession>
<organism evidence="1 2">
    <name type="scientific">Bacillus fungorum</name>
    <dbReference type="NCBI Taxonomy" id="2039284"/>
    <lineage>
        <taxon>Bacteria</taxon>
        <taxon>Bacillati</taxon>
        <taxon>Bacillota</taxon>
        <taxon>Bacilli</taxon>
        <taxon>Bacillales</taxon>
        <taxon>Bacillaceae</taxon>
        <taxon>Bacillus</taxon>
    </lineage>
</organism>
<dbReference type="EMBL" id="NWUW01000026">
    <property type="protein sequence ID" value="PIE92752.1"/>
    <property type="molecule type" value="Genomic_DNA"/>
</dbReference>
<keyword evidence="2" id="KW-1185">Reference proteome</keyword>
<dbReference type="Proteomes" id="UP000228484">
    <property type="component" value="Unassembled WGS sequence"/>
</dbReference>
<reference evidence="1 2" key="1">
    <citation type="submission" date="2017-09" db="EMBL/GenBank/DDBJ databases">
        <title>Biocontrol bacteria screening and application from spent mushroom substrate.</title>
        <authorList>
            <person name="Sun X."/>
        </authorList>
    </citation>
    <scope>NUCLEOTIDE SEQUENCE [LARGE SCALE GENOMIC DNA]</scope>
    <source>
        <strain evidence="1 2">100374</strain>
    </source>
</reference>
<evidence type="ECO:0000313" key="2">
    <source>
        <dbReference type="Proteomes" id="UP000228484"/>
    </source>
</evidence>
<proteinExistence type="predicted"/>
<dbReference type="RefSeq" id="WP_099685986.1">
    <property type="nucleotide sequence ID" value="NZ_NWUW01000026.1"/>
</dbReference>
<dbReference type="AlphaFoldDB" id="A0A2G6Q7D4"/>
<gene>
    <name evidence="1" type="ORF">CO726_24605</name>
</gene>
<evidence type="ECO:0008006" key="3">
    <source>
        <dbReference type="Google" id="ProtNLM"/>
    </source>
</evidence>
<comment type="caution">
    <text evidence="1">The sequence shown here is derived from an EMBL/GenBank/DDBJ whole genome shotgun (WGS) entry which is preliminary data.</text>
</comment>
<sequence>MHVLSPKQNLLLDTVSKFGIISGKQILQYLKGELIKPTLYKVKNQLMAMGLIGTEKVGLDTVFYITEKGASYTGDYTIGYTSFPVTTLKHDLLVNECILTYLEVGEKNPHITNIEFVSDKTLLKQELEEAIFLSKQDEDKMVKKNSVRLRNRIPDFVLITTLNANGQEIRRYNAFEVELHAKSKIRYKDKFLHYKQLIKQEKRYHNVTYIVPDKIVYNAIARASTDTLTMNEDITLKMLKEVIKIEQ</sequence>